<keyword evidence="3 6" id="KW-0238">DNA-binding</keyword>
<dbReference type="EMBL" id="FBYC01000004">
    <property type="protein sequence ID" value="CUX83025.1"/>
    <property type="molecule type" value="Genomic_DNA"/>
</dbReference>
<reference evidence="7 8" key="1">
    <citation type="submission" date="2015-09" db="EMBL/GenBank/DDBJ databases">
        <title>Identification and resolution of microdiversity through metagenomic sequencing of parallel consortia.</title>
        <authorList>
            <person name="Nelson W.C."/>
            <person name="Romine M.F."/>
            <person name="Lindemann S.R."/>
        </authorList>
    </citation>
    <scope>NUCLEOTIDE SEQUENCE [LARGE SCALE GENOMIC DNA]</scope>
    <source>
        <strain evidence="7">HL-91</strain>
    </source>
</reference>
<evidence type="ECO:0000313" key="6">
    <source>
        <dbReference type="EMBL" id="CUX83025.1"/>
    </source>
</evidence>
<dbReference type="InterPro" id="IPR036390">
    <property type="entry name" value="WH_DNA-bd_sf"/>
</dbReference>
<evidence type="ECO:0000256" key="2">
    <source>
        <dbReference type="ARBA" id="ARBA00023015"/>
    </source>
</evidence>
<dbReference type="OrthoDB" id="9775392at2"/>
<evidence type="ECO:0000313" key="7">
    <source>
        <dbReference type="EMBL" id="KPP93296.1"/>
    </source>
</evidence>
<dbReference type="CDD" id="cd05466">
    <property type="entry name" value="PBP2_LTTR_substrate"/>
    <property type="match status" value="1"/>
</dbReference>
<dbReference type="RefSeq" id="WP_072246803.1">
    <property type="nucleotide sequence ID" value="NZ_FBYC01000004.1"/>
</dbReference>
<dbReference type="Proteomes" id="UP000050413">
    <property type="component" value="Unassembled WGS sequence"/>
</dbReference>
<evidence type="ECO:0000256" key="3">
    <source>
        <dbReference type="ARBA" id="ARBA00023125"/>
    </source>
</evidence>
<dbReference type="Gene3D" id="3.40.190.290">
    <property type="match status" value="1"/>
</dbReference>
<dbReference type="GO" id="GO:0003677">
    <property type="term" value="F:DNA binding"/>
    <property type="evidence" value="ECO:0007669"/>
    <property type="project" value="UniProtKB-KW"/>
</dbReference>
<dbReference type="PANTHER" id="PTHR30419">
    <property type="entry name" value="HTH-TYPE TRANSCRIPTIONAL REGULATOR YBHD"/>
    <property type="match status" value="1"/>
</dbReference>
<dbReference type="PATRIC" id="fig|1666912.4.peg.700"/>
<dbReference type="PANTHER" id="PTHR30419:SF31">
    <property type="entry name" value="BLR3139 PROTEIN"/>
    <property type="match status" value="1"/>
</dbReference>
<evidence type="ECO:0000313" key="9">
    <source>
        <dbReference type="Proteomes" id="UP000182045"/>
    </source>
</evidence>
<organism evidence="7 8">
    <name type="scientific">Roseibaca calidilacus</name>
    <dbReference type="NCBI Taxonomy" id="1666912"/>
    <lineage>
        <taxon>Bacteria</taxon>
        <taxon>Pseudomonadati</taxon>
        <taxon>Pseudomonadota</taxon>
        <taxon>Alphaproteobacteria</taxon>
        <taxon>Rhodobacterales</taxon>
        <taxon>Paracoccaceae</taxon>
        <taxon>Roseinatronobacter</taxon>
    </lineage>
</organism>
<dbReference type="EMBL" id="LJSG01000009">
    <property type="protein sequence ID" value="KPP93296.1"/>
    <property type="molecule type" value="Genomic_DNA"/>
</dbReference>
<evidence type="ECO:0000313" key="8">
    <source>
        <dbReference type="Proteomes" id="UP000050413"/>
    </source>
</evidence>
<accession>A0A0P8AGA1</accession>
<dbReference type="Proteomes" id="UP000182045">
    <property type="component" value="Unassembled WGS sequence"/>
</dbReference>
<dbReference type="Pfam" id="PF03466">
    <property type="entry name" value="LysR_substrate"/>
    <property type="match status" value="1"/>
</dbReference>
<dbReference type="SUPFAM" id="SSF53850">
    <property type="entry name" value="Periplasmic binding protein-like II"/>
    <property type="match status" value="1"/>
</dbReference>
<dbReference type="InterPro" id="IPR036388">
    <property type="entry name" value="WH-like_DNA-bd_sf"/>
</dbReference>
<dbReference type="Gene3D" id="1.10.10.10">
    <property type="entry name" value="Winged helix-like DNA-binding domain superfamily/Winged helix DNA-binding domain"/>
    <property type="match status" value="1"/>
</dbReference>
<dbReference type="InterPro" id="IPR005119">
    <property type="entry name" value="LysR_subst-bd"/>
</dbReference>
<reference evidence="6 9" key="2">
    <citation type="submission" date="2016-01" db="EMBL/GenBank/DDBJ databases">
        <authorList>
            <person name="Varghese N."/>
        </authorList>
    </citation>
    <scope>NUCLEOTIDE SEQUENCE [LARGE SCALE GENOMIC DNA]</scope>
    <source>
        <strain evidence="6 9">HL-91</strain>
    </source>
</reference>
<feature type="domain" description="HTH lysR-type" evidence="5">
    <location>
        <begin position="1"/>
        <end position="57"/>
    </location>
</feature>
<dbReference type="GO" id="GO:0005829">
    <property type="term" value="C:cytosol"/>
    <property type="evidence" value="ECO:0007669"/>
    <property type="project" value="TreeGrafter"/>
</dbReference>
<dbReference type="PROSITE" id="PS50931">
    <property type="entry name" value="HTH_LYSR"/>
    <property type="match status" value="1"/>
</dbReference>
<dbReference type="PRINTS" id="PR00039">
    <property type="entry name" value="HTHLYSR"/>
</dbReference>
<dbReference type="STRING" id="1666912.Ga0058931_2727"/>
<proteinExistence type="inferred from homology"/>
<keyword evidence="2" id="KW-0805">Transcription regulation</keyword>
<evidence type="ECO:0000256" key="1">
    <source>
        <dbReference type="ARBA" id="ARBA00009437"/>
    </source>
</evidence>
<evidence type="ECO:0000256" key="4">
    <source>
        <dbReference type="ARBA" id="ARBA00023163"/>
    </source>
</evidence>
<dbReference type="InterPro" id="IPR000847">
    <property type="entry name" value="LysR_HTH_N"/>
</dbReference>
<comment type="caution">
    <text evidence="7">The sequence shown here is derived from an EMBL/GenBank/DDBJ whole genome shotgun (WGS) entry which is preliminary data.</text>
</comment>
<sequence>MLDRLEMFMALAAERHFGRAAEKCGISQPSLSAGIKQLEGELGVQLVWRGSRFEGLTPEGARVLDWARRIVGDARTLRQEMRSARHGLSGNLRLGVVPTALPMVADLTGPFIARHPGVQIEILSRSSVEILQQIDDLRLDAGISYLDNEPLGRVVTEPLYTERYLLLTVKGRPCARQSALSWADLAGMPLCLLTEDMQNRRIINHELVQAGVPITPRIESNSMIALVAHVLTGDWVSIVNADTAALFAARPELCAIPLTGGQGAKEVGLIAPWREPHTPVLTALLAQARRLFKTREGAA</sequence>
<dbReference type="InterPro" id="IPR050950">
    <property type="entry name" value="HTH-type_LysR_regulators"/>
</dbReference>
<protein>
    <submittedName>
        <fullName evidence="6 7">Transcriptional regulator</fullName>
    </submittedName>
</protein>
<comment type="similarity">
    <text evidence="1">Belongs to the LysR transcriptional regulatory family.</text>
</comment>
<gene>
    <name evidence="6" type="ORF">Ga0058931_2727</name>
    <name evidence="7" type="ORF">HLUCCA05_14185</name>
</gene>
<dbReference type="AlphaFoldDB" id="A0A0P8AGA1"/>
<dbReference type="GO" id="GO:0003700">
    <property type="term" value="F:DNA-binding transcription factor activity"/>
    <property type="evidence" value="ECO:0007669"/>
    <property type="project" value="InterPro"/>
</dbReference>
<dbReference type="FunFam" id="1.10.10.10:FF:000001">
    <property type="entry name" value="LysR family transcriptional regulator"/>
    <property type="match status" value="1"/>
</dbReference>
<keyword evidence="9" id="KW-1185">Reference proteome</keyword>
<evidence type="ECO:0000259" key="5">
    <source>
        <dbReference type="PROSITE" id="PS50931"/>
    </source>
</evidence>
<name>A0A0P8AGA1_9RHOB</name>
<keyword evidence="4" id="KW-0804">Transcription</keyword>
<dbReference type="SUPFAM" id="SSF46785">
    <property type="entry name" value="Winged helix' DNA-binding domain"/>
    <property type="match status" value="1"/>
</dbReference>
<dbReference type="Pfam" id="PF00126">
    <property type="entry name" value="HTH_1"/>
    <property type="match status" value="1"/>
</dbReference>